<dbReference type="AlphaFoldDB" id="A0A377HP36"/>
<dbReference type="Proteomes" id="UP000254512">
    <property type="component" value="Unassembled WGS sequence"/>
</dbReference>
<sequence>MKLDDIEQFLLKLEQNEEVVFRDCQDDLIFPLIPFFQLVYVLNLDEIIRFIISIEHSQNGKLVRLDNTIMITIPEDSYDEELLRRLNIQLLERMRF</sequence>
<organism evidence="1 2">
    <name type="scientific">Grimontia hollisae</name>
    <name type="common">Vibrio hollisae</name>
    <dbReference type="NCBI Taxonomy" id="673"/>
    <lineage>
        <taxon>Bacteria</taxon>
        <taxon>Pseudomonadati</taxon>
        <taxon>Pseudomonadota</taxon>
        <taxon>Gammaproteobacteria</taxon>
        <taxon>Vibrionales</taxon>
        <taxon>Vibrionaceae</taxon>
        <taxon>Grimontia</taxon>
    </lineage>
</organism>
<dbReference type="KEGG" id="gho:AL542_15590"/>
<proteinExistence type="predicted"/>
<name>A0A377HP36_GRIHO</name>
<accession>A0A377HP36</accession>
<evidence type="ECO:0000313" key="1">
    <source>
        <dbReference type="EMBL" id="STO57793.1"/>
    </source>
</evidence>
<dbReference type="STRING" id="673.AL542_15590"/>
<dbReference type="EMBL" id="UGHD01000002">
    <property type="protein sequence ID" value="STO57793.1"/>
    <property type="molecule type" value="Genomic_DNA"/>
</dbReference>
<evidence type="ECO:0000313" key="2">
    <source>
        <dbReference type="Proteomes" id="UP000254512"/>
    </source>
</evidence>
<gene>
    <name evidence="1" type="ORF">NCTC11645_02186</name>
</gene>
<protein>
    <submittedName>
        <fullName evidence="1">Uncharacterized protein</fullName>
    </submittedName>
</protein>
<reference evidence="1 2" key="1">
    <citation type="submission" date="2018-06" db="EMBL/GenBank/DDBJ databases">
        <authorList>
            <consortium name="Pathogen Informatics"/>
            <person name="Doyle S."/>
        </authorList>
    </citation>
    <scope>NUCLEOTIDE SEQUENCE [LARGE SCALE GENOMIC DNA]</scope>
    <source>
        <strain evidence="1 2">NCTC11645</strain>
    </source>
</reference>